<evidence type="ECO:0000256" key="3">
    <source>
        <dbReference type="ARBA" id="ARBA00023002"/>
    </source>
</evidence>
<dbReference type="Pfam" id="PF01011">
    <property type="entry name" value="PQQ"/>
    <property type="match status" value="1"/>
</dbReference>
<dbReference type="InterPro" id="IPR011047">
    <property type="entry name" value="Quinoprotein_ADH-like_sf"/>
</dbReference>
<feature type="chain" id="PRO_5045603454" evidence="4">
    <location>
        <begin position="25"/>
        <end position="653"/>
    </location>
</feature>
<proteinExistence type="inferred from homology"/>
<dbReference type="Gene3D" id="2.140.10.10">
    <property type="entry name" value="Quinoprotein alcohol dehydrogenase-like superfamily"/>
    <property type="match status" value="2"/>
</dbReference>
<dbReference type="SMART" id="SM00564">
    <property type="entry name" value="PQQ"/>
    <property type="match status" value="5"/>
</dbReference>
<feature type="signal peptide" evidence="4">
    <location>
        <begin position="1"/>
        <end position="24"/>
    </location>
</feature>
<keyword evidence="7" id="KW-1185">Reference proteome</keyword>
<sequence length="653" mass="70759">MHTFLSSKLFAPLLSGIVATFLSACQPETINEPPPGVTADWPAYGGTPGGTHFSRANQITPDNVANLEVAWHHRSGDYREARKSGASRLAQSSMQVTPILVEDRLYYCSPFNRVISLDAETGAELWAFDPKVNMDNHPVLTHCRGVSSWRSNREGFCEHRIFVGTMDARLIALDANTGKPCPDFGNAGEIDTSEGMSEHQPAEYGITSPPAILGDKVITGSMVLDNQRTDSPGGIVRAYNARSGELEWVFNPVPPGGTARNEDGTWRSGTTNVWSIISVDETRGLVFLPTGNTTPDYFGGHRKGLDYYSSSVIALKGDSGEIAWHYQLVHHDLWDYDTPAQPTLVDLVVDEATVPVVVQVTKMGMTFVLHRETGQPVWPVEERPVPQEGAVEEEYLAPTQPFPSHIPPLIKGAYSADAAWGLTFWDRNACRDKIAGMRNDGIYTPPSLQGSVNYPSNAGGNNWGSPAINPDTGVMVVFTNRLASTGKLIPRAACEDNLQAQTGTPYCVETDWITSPLGLPCSAPPWGTLDAINLSTGETLWSVPLGTTRDMAPFPFWWIEGLPGMAAPMMTHSGLIFSGISNEHALRAFSAETGKELWQGELPTAANALPMTYQIRPGGKQYVVIAAGGHWSGGAPPGDHIIAFALPDQVPQR</sequence>
<evidence type="ECO:0000256" key="2">
    <source>
        <dbReference type="ARBA" id="ARBA00008156"/>
    </source>
</evidence>
<dbReference type="CDD" id="cd10280">
    <property type="entry name" value="PQQ_mGDH"/>
    <property type="match status" value="1"/>
</dbReference>
<organism evidence="6 7">
    <name type="scientific">Candidatus Marimicrobium litorale</name>
    <dbReference type="NCBI Taxonomy" id="2518991"/>
    <lineage>
        <taxon>Bacteria</taxon>
        <taxon>Pseudomonadati</taxon>
        <taxon>Pseudomonadota</taxon>
        <taxon>Gammaproteobacteria</taxon>
        <taxon>Cellvibrionales</taxon>
        <taxon>Halieaceae</taxon>
        <taxon>Marimicrobium</taxon>
    </lineage>
</organism>
<evidence type="ECO:0000256" key="4">
    <source>
        <dbReference type="SAM" id="SignalP"/>
    </source>
</evidence>
<evidence type="ECO:0000313" key="6">
    <source>
        <dbReference type="EMBL" id="MCX2977598.1"/>
    </source>
</evidence>
<dbReference type="InterPro" id="IPR017511">
    <property type="entry name" value="PQQ_mDH"/>
</dbReference>
<dbReference type="SUPFAM" id="SSF50998">
    <property type="entry name" value="Quinoprotein alcohol dehydrogenase-like"/>
    <property type="match status" value="1"/>
</dbReference>
<reference evidence="6" key="1">
    <citation type="submission" date="2019-02" db="EMBL/GenBank/DDBJ databases">
        <authorList>
            <person name="Li S.-H."/>
        </authorList>
    </citation>
    <scope>NUCLEOTIDE SEQUENCE</scope>
    <source>
        <strain evidence="6">IMCC11814</strain>
    </source>
</reference>
<dbReference type="EMBL" id="SHNO01000001">
    <property type="protein sequence ID" value="MCX2977598.1"/>
    <property type="molecule type" value="Genomic_DNA"/>
</dbReference>
<evidence type="ECO:0000259" key="5">
    <source>
        <dbReference type="Pfam" id="PF01011"/>
    </source>
</evidence>
<dbReference type="Proteomes" id="UP001143304">
    <property type="component" value="Unassembled WGS sequence"/>
</dbReference>
<feature type="domain" description="Pyrrolo-quinoline quinone repeat" evidence="5">
    <location>
        <begin position="41"/>
        <end position="623"/>
    </location>
</feature>
<comment type="similarity">
    <text evidence="2">Belongs to the bacterial PQQ dehydrogenase family.</text>
</comment>
<dbReference type="InterPro" id="IPR002372">
    <property type="entry name" value="PQQ_rpt_dom"/>
</dbReference>
<accession>A0ABT3T5N8</accession>
<evidence type="ECO:0000256" key="1">
    <source>
        <dbReference type="ARBA" id="ARBA00001931"/>
    </source>
</evidence>
<evidence type="ECO:0000313" key="7">
    <source>
        <dbReference type="Proteomes" id="UP001143304"/>
    </source>
</evidence>
<keyword evidence="3" id="KW-0560">Oxidoreductase</keyword>
<comment type="cofactor">
    <cofactor evidence="1">
        <name>pyrroloquinoline quinone</name>
        <dbReference type="ChEBI" id="CHEBI:58442"/>
    </cofactor>
</comment>
<dbReference type="InterPro" id="IPR018391">
    <property type="entry name" value="PQQ_b-propeller_rpt"/>
</dbReference>
<comment type="caution">
    <text evidence="6">The sequence shown here is derived from an EMBL/GenBank/DDBJ whole genome shotgun (WGS) entry which is preliminary data.</text>
</comment>
<protein>
    <submittedName>
        <fullName evidence="6">Pyrroloquinoline quinone-dependent dehydrogenase</fullName>
    </submittedName>
</protein>
<keyword evidence="4" id="KW-0732">Signal</keyword>
<gene>
    <name evidence="6" type="ORF">EYC82_09555</name>
</gene>
<name>A0ABT3T5N8_9GAMM</name>
<dbReference type="PANTHER" id="PTHR32303:SF4">
    <property type="entry name" value="QUINOPROTEIN GLUCOSE DEHYDROGENASE"/>
    <property type="match status" value="1"/>
</dbReference>
<dbReference type="PANTHER" id="PTHR32303">
    <property type="entry name" value="QUINOPROTEIN ALCOHOL DEHYDROGENASE (CYTOCHROME C)"/>
    <property type="match status" value="1"/>
</dbReference>